<protein>
    <submittedName>
        <fullName evidence="14">Sensor histidine kinase</fullName>
        <ecNumber evidence="14">2.7.13.3</ecNumber>
    </submittedName>
</protein>
<keyword evidence="10" id="KW-0902">Two-component regulatory system</keyword>
<dbReference type="PROSITE" id="PS50885">
    <property type="entry name" value="HAMP"/>
    <property type="match status" value="1"/>
</dbReference>
<dbReference type="PANTHER" id="PTHR34220">
    <property type="entry name" value="SENSOR HISTIDINE KINASE YPDA"/>
    <property type="match status" value="1"/>
</dbReference>
<dbReference type="GO" id="GO:0005524">
    <property type="term" value="F:ATP binding"/>
    <property type="evidence" value="ECO:0007669"/>
    <property type="project" value="UniProtKB-KW"/>
</dbReference>
<keyword evidence="2" id="KW-1003">Cell membrane</keyword>
<keyword evidence="11 12" id="KW-0472">Membrane</keyword>
<dbReference type="RefSeq" id="WP_350343039.1">
    <property type="nucleotide sequence ID" value="NZ_CP158367.1"/>
</dbReference>
<dbReference type="GO" id="GO:0005886">
    <property type="term" value="C:plasma membrane"/>
    <property type="evidence" value="ECO:0007669"/>
    <property type="project" value="UniProtKB-SubCell"/>
</dbReference>
<dbReference type="InterPro" id="IPR003660">
    <property type="entry name" value="HAMP_dom"/>
</dbReference>
<evidence type="ECO:0000256" key="4">
    <source>
        <dbReference type="ARBA" id="ARBA00022679"/>
    </source>
</evidence>
<dbReference type="InterPro" id="IPR050640">
    <property type="entry name" value="Bact_2-comp_sensor_kinase"/>
</dbReference>
<comment type="subcellular location">
    <subcellularLocation>
        <location evidence="1">Cell membrane</location>
        <topology evidence="1">Multi-pass membrane protein</topology>
    </subcellularLocation>
</comment>
<evidence type="ECO:0000256" key="5">
    <source>
        <dbReference type="ARBA" id="ARBA00022692"/>
    </source>
</evidence>
<dbReference type="EC" id="2.7.13.3" evidence="14"/>
<dbReference type="AlphaFoldDB" id="A0AAU7VK00"/>
<keyword evidence="9 12" id="KW-1133">Transmembrane helix</keyword>
<keyword evidence="6" id="KW-0547">Nucleotide-binding</keyword>
<evidence type="ECO:0000313" key="14">
    <source>
        <dbReference type="EMBL" id="XBX74285.1"/>
    </source>
</evidence>
<evidence type="ECO:0000256" key="7">
    <source>
        <dbReference type="ARBA" id="ARBA00022777"/>
    </source>
</evidence>
<keyword evidence="8" id="KW-0067">ATP-binding</keyword>
<feature type="transmembrane region" description="Helical" evidence="12">
    <location>
        <begin position="250"/>
        <end position="271"/>
    </location>
</feature>
<evidence type="ECO:0000256" key="11">
    <source>
        <dbReference type="ARBA" id="ARBA00023136"/>
    </source>
</evidence>
<evidence type="ECO:0000256" key="9">
    <source>
        <dbReference type="ARBA" id="ARBA00022989"/>
    </source>
</evidence>
<evidence type="ECO:0000259" key="13">
    <source>
        <dbReference type="PROSITE" id="PS50885"/>
    </source>
</evidence>
<dbReference type="Gene3D" id="6.10.340.10">
    <property type="match status" value="1"/>
</dbReference>
<dbReference type="EMBL" id="CP158367">
    <property type="protein sequence ID" value="XBX74285.1"/>
    <property type="molecule type" value="Genomic_DNA"/>
</dbReference>
<dbReference type="InterPro" id="IPR036890">
    <property type="entry name" value="HATPase_C_sf"/>
</dbReference>
<keyword evidence="4 14" id="KW-0808">Transferase</keyword>
<evidence type="ECO:0000256" key="2">
    <source>
        <dbReference type="ARBA" id="ARBA00022475"/>
    </source>
</evidence>
<feature type="domain" description="HAMP" evidence="13">
    <location>
        <begin position="274"/>
        <end position="327"/>
    </location>
</feature>
<dbReference type="SUPFAM" id="SSF55874">
    <property type="entry name" value="ATPase domain of HSP90 chaperone/DNA topoisomerase II/histidine kinase"/>
    <property type="match status" value="1"/>
</dbReference>
<dbReference type="Gene3D" id="3.30.565.10">
    <property type="entry name" value="Histidine kinase-like ATPase, C-terminal domain"/>
    <property type="match status" value="1"/>
</dbReference>
<gene>
    <name evidence="14" type="ORF">PRVXT_002316</name>
</gene>
<reference evidence="14" key="1">
    <citation type="journal article" date="2013" name="Extremophiles">
        <title>Proteinivorax tanatarense gen. nov., sp. nov., an anaerobic, haloalkaliphilic, proteolytic bacterium isolated from a decaying algal bloom, and proposal of Proteinivoraceae fam. nov.</title>
        <authorList>
            <person name="Kevbrin V."/>
            <person name="Boltyanskaya Y."/>
            <person name="Zhilina T."/>
            <person name="Kolganova T."/>
            <person name="Lavrentjeva E."/>
            <person name="Kuznetsov B."/>
        </authorList>
    </citation>
    <scope>NUCLEOTIDE SEQUENCE</scope>
    <source>
        <strain evidence="14">Z-910T</strain>
    </source>
</reference>
<evidence type="ECO:0000256" key="10">
    <source>
        <dbReference type="ARBA" id="ARBA00023012"/>
    </source>
</evidence>
<dbReference type="PANTHER" id="PTHR34220:SF11">
    <property type="entry name" value="SENSOR PROTEIN KINASE HPTS"/>
    <property type="match status" value="1"/>
</dbReference>
<evidence type="ECO:0000256" key="6">
    <source>
        <dbReference type="ARBA" id="ARBA00022741"/>
    </source>
</evidence>
<keyword evidence="5 12" id="KW-0812">Transmembrane</keyword>
<keyword evidence="7 14" id="KW-0418">Kinase</keyword>
<dbReference type="InterPro" id="IPR010559">
    <property type="entry name" value="Sig_transdc_His_kin_internal"/>
</dbReference>
<evidence type="ECO:0000256" key="1">
    <source>
        <dbReference type="ARBA" id="ARBA00004651"/>
    </source>
</evidence>
<evidence type="ECO:0000256" key="8">
    <source>
        <dbReference type="ARBA" id="ARBA00022840"/>
    </source>
</evidence>
<evidence type="ECO:0000256" key="12">
    <source>
        <dbReference type="SAM" id="Phobius"/>
    </source>
</evidence>
<name>A0AAU7VK00_9FIRM</name>
<proteinExistence type="predicted"/>
<dbReference type="InterPro" id="IPR003594">
    <property type="entry name" value="HATPase_dom"/>
</dbReference>
<dbReference type="GO" id="GO:0000155">
    <property type="term" value="F:phosphorelay sensor kinase activity"/>
    <property type="evidence" value="ECO:0007669"/>
    <property type="project" value="InterPro"/>
</dbReference>
<dbReference type="Pfam" id="PF02518">
    <property type="entry name" value="HATPase_c"/>
    <property type="match status" value="1"/>
</dbReference>
<organism evidence="14">
    <name type="scientific">Proteinivorax tanatarense</name>
    <dbReference type="NCBI Taxonomy" id="1260629"/>
    <lineage>
        <taxon>Bacteria</taxon>
        <taxon>Bacillati</taxon>
        <taxon>Bacillota</taxon>
        <taxon>Clostridia</taxon>
        <taxon>Eubacteriales</taxon>
        <taxon>Proteinivoracaceae</taxon>
        <taxon>Proteinivorax</taxon>
    </lineage>
</organism>
<accession>A0AAU7VK00</accession>
<sequence length="547" mass="63822">MALLFLFVWSYYSELIIQRELYQRENIIKEVKSELAYKHEFTKQGVRQLYFEEDLIEDLVFALQHDYQDYLEYRLNKFAESDSFVPYNFDLFIKNYYSRNPDIVALQIQNEVLNTQYQYLFDHSSWYISEMNDDVDAKERFYTVKVSINDPVSLERIGTMTAYYSYQGFDRVLSRVDEPLKGSVTLSNKEGKNYYTYGEKYKEISPEFGSGNKELKSGGTYFVNSSVEPMSEVMVTSILPRNEVKNLRGYGFRVVLMTSGLAFIAIAIPYFSLRSYSKRVDEIIGKMKEVQNGDMKARISNVKVCDDLSIIAHTFNETLDTLDDYLNKMYFSKLKQKEAELAHLQAQINPHFLYNTLEAIRMKSMAEGGQTSAKMIVQLSKIFRHSLNKAEMVTIREEINHAFEYIELFKNRFPNQLICRFEVGKKVENCYVIPFILQPLIENFLMHGFKRDRDDNKLFIKIEEERQQLSIIIEDNGIGIDSRKVKEIEKKINNLDSDSESIGLSNVNQRIVLKHGENYGVKIESEYGCGTLIKVKLPIIKEVQSYG</sequence>
<keyword evidence="3" id="KW-0597">Phosphoprotein</keyword>
<dbReference type="Pfam" id="PF06580">
    <property type="entry name" value="His_kinase"/>
    <property type="match status" value="1"/>
</dbReference>
<evidence type="ECO:0000256" key="3">
    <source>
        <dbReference type="ARBA" id="ARBA00022553"/>
    </source>
</evidence>
<reference evidence="14" key="2">
    <citation type="submission" date="2024-06" db="EMBL/GenBank/DDBJ databases">
        <authorList>
            <person name="Petrova K.O."/>
            <person name="Toshchakov S.V."/>
            <person name="Boltjanskaja Y.V."/>
            <person name="Kevbrin V."/>
        </authorList>
    </citation>
    <scope>NUCLEOTIDE SEQUENCE</scope>
    <source>
        <strain evidence="14">Z-910T</strain>
    </source>
</reference>